<proteinExistence type="predicted"/>
<evidence type="ECO:0000313" key="3">
    <source>
        <dbReference type="Proteomes" id="UP000070659"/>
    </source>
</evidence>
<evidence type="ECO:0000256" key="1">
    <source>
        <dbReference type="SAM" id="Phobius"/>
    </source>
</evidence>
<name>A0A132N6Y6_9ACTN</name>
<keyword evidence="1" id="KW-0472">Membrane</keyword>
<feature type="transmembrane region" description="Helical" evidence="1">
    <location>
        <begin position="12"/>
        <end position="35"/>
    </location>
</feature>
<protein>
    <submittedName>
        <fullName evidence="2">Uncharacterized protein</fullName>
    </submittedName>
</protein>
<reference evidence="2 3" key="1">
    <citation type="submission" date="2015-02" db="EMBL/GenBank/DDBJ databases">
        <title>Physiological reanalysis, assessment of diazotrophy, and genome sequences of multiple isolates of Streptomyces thermoautotrophicus.</title>
        <authorList>
            <person name="MacKellar D.C."/>
            <person name="Lieber L."/>
            <person name="Norman J."/>
            <person name="Bolger A."/>
            <person name="Tobin C."/>
            <person name="Murray J.W."/>
            <person name="Prell J."/>
        </authorList>
    </citation>
    <scope>NUCLEOTIDE SEQUENCE [LARGE SCALE GENOMIC DNA]</scope>
    <source>
        <strain evidence="2 3">UBT1</strain>
    </source>
</reference>
<evidence type="ECO:0000313" key="2">
    <source>
        <dbReference type="EMBL" id="KWX05878.1"/>
    </source>
</evidence>
<dbReference type="PATRIC" id="fig|1469144.8.peg.1603"/>
<feature type="transmembrane region" description="Helical" evidence="1">
    <location>
        <begin position="42"/>
        <end position="61"/>
    </location>
</feature>
<comment type="caution">
    <text evidence="2">The sequence shown here is derived from an EMBL/GenBank/DDBJ whole genome shotgun (WGS) entry which is preliminary data.</text>
</comment>
<dbReference type="AlphaFoldDB" id="A0A132N6Y6"/>
<keyword evidence="1" id="KW-0812">Transmembrane</keyword>
<gene>
    <name evidence="2" type="ORF">TH66_00705</name>
</gene>
<keyword evidence="1" id="KW-1133">Transmembrane helix</keyword>
<dbReference type="RefSeq" id="WP_067067755.1">
    <property type="nucleotide sequence ID" value="NZ_JYIJ01000009.1"/>
</dbReference>
<organism evidence="2 3">
    <name type="scientific">Carbonactinospora thermoautotrophica</name>
    <dbReference type="NCBI Taxonomy" id="1469144"/>
    <lineage>
        <taxon>Bacteria</taxon>
        <taxon>Bacillati</taxon>
        <taxon>Actinomycetota</taxon>
        <taxon>Actinomycetes</taxon>
        <taxon>Kitasatosporales</taxon>
        <taxon>Carbonactinosporaceae</taxon>
        <taxon>Carbonactinospora</taxon>
    </lineage>
</organism>
<dbReference type="EMBL" id="JYIJ01000009">
    <property type="protein sequence ID" value="KWX05878.1"/>
    <property type="molecule type" value="Genomic_DNA"/>
</dbReference>
<sequence length="63" mass="6179">MASSSPGPLLTVRAAVVLLLAFVVGLLAGGLAYLAHRSLPTAVLVAGGAAGSALLLFHTVIGR</sequence>
<accession>A0A132N6Y6</accession>
<dbReference type="Proteomes" id="UP000070659">
    <property type="component" value="Unassembled WGS sequence"/>
</dbReference>